<dbReference type="SMART" id="SM00345">
    <property type="entry name" value="HTH_GNTR"/>
    <property type="match status" value="1"/>
</dbReference>
<dbReference type="InterPro" id="IPR008920">
    <property type="entry name" value="TF_FadR/GntR_C"/>
</dbReference>
<dbReference type="InterPro" id="IPR036390">
    <property type="entry name" value="WH_DNA-bd_sf"/>
</dbReference>
<dbReference type="SUPFAM" id="SSF46785">
    <property type="entry name" value="Winged helix' DNA-binding domain"/>
    <property type="match status" value="1"/>
</dbReference>
<evidence type="ECO:0000313" key="6">
    <source>
        <dbReference type="Proteomes" id="UP001162834"/>
    </source>
</evidence>
<dbReference type="Pfam" id="PF07729">
    <property type="entry name" value="FCD"/>
    <property type="match status" value="1"/>
</dbReference>
<dbReference type="PROSITE" id="PS50949">
    <property type="entry name" value="HTH_GNTR"/>
    <property type="match status" value="1"/>
</dbReference>
<protein>
    <submittedName>
        <fullName evidence="5">L-lactate dehydrogenase operon regulatory protein</fullName>
    </submittedName>
</protein>
<keyword evidence="1" id="KW-0805">Transcription regulation</keyword>
<dbReference type="InterPro" id="IPR000524">
    <property type="entry name" value="Tscrpt_reg_HTH_GntR"/>
</dbReference>
<evidence type="ECO:0000256" key="1">
    <source>
        <dbReference type="ARBA" id="ARBA00023015"/>
    </source>
</evidence>
<accession>A0A9E6Y701</accession>
<evidence type="ECO:0000256" key="3">
    <source>
        <dbReference type="ARBA" id="ARBA00023163"/>
    </source>
</evidence>
<reference evidence="5" key="1">
    <citation type="journal article" date="2022" name="Int. J. Syst. Evol. Microbiol.">
        <title>Pseudomonas aegrilactucae sp. nov. and Pseudomonas morbosilactucae sp. nov., pathogens causing bacterial rot of lettuce in Japan.</title>
        <authorList>
            <person name="Sawada H."/>
            <person name="Fujikawa T."/>
            <person name="Satou M."/>
        </authorList>
    </citation>
    <scope>NUCLEOTIDE SEQUENCE</scope>
    <source>
        <strain evidence="5">0166_1</strain>
    </source>
</reference>
<dbReference type="Gene3D" id="1.20.120.530">
    <property type="entry name" value="GntR ligand-binding domain-like"/>
    <property type="match status" value="1"/>
</dbReference>
<dbReference type="PRINTS" id="PR00035">
    <property type="entry name" value="HTHGNTR"/>
</dbReference>
<keyword evidence="2" id="KW-0238">DNA-binding</keyword>
<dbReference type="EMBL" id="CP087164">
    <property type="protein sequence ID" value="UGS39082.1"/>
    <property type="molecule type" value="Genomic_DNA"/>
</dbReference>
<keyword evidence="6" id="KW-1185">Reference proteome</keyword>
<dbReference type="RefSeq" id="WP_259313089.1">
    <property type="nucleotide sequence ID" value="NZ_CP087164.1"/>
</dbReference>
<dbReference type="GO" id="GO:0003700">
    <property type="term" value="F:DNA-binding transcription factor activity"/>
    <property type="evidence" value="ECO:0007669"/>
    <property type="project" value="InterPro"/>
</dbReference>
<dbReference type="InterPro" id="IPR011711">
    <property type="entry name" value="GntR_C"/>
</dbReference>
<dbReference type="PANTHER" id="PTHR43537">
    <property type="entry name" value="TRANSCRIPTIONAL REGULATOR, GNTR FAMILY"/>
    <property type="match status" value="1"/>
</dbReference>
<dbReference type="Gene3D" id="1.10.10.10">
    <property type="entry name" value="Winged helix-like DNA-binding domain superfamily/Winged helix DNA-binding domain"/>
    <property type="match status" value="1"/>
</dbReference>
<dbReference type="Pfam" id="PF00392">
    <property type="entry name" value="GntR"/>
    <property type="match status" value="1"/>
</dbReference>
<keyword evidence="3" id="KW-0804">Transcription</keyword>
<dbReference type="SMART" id="SM00895">
    <property type="entry name" value="FCD"/>
    <property type="match status" value="1"/>
</dbReference>
<evidence type="ECO:0000313" key="5">
    <source>
        <dbReference type="EMBL" id="UGS39082.1"/>
    </source>
</evidence>
<dbReference type="AlphaFoldDB" id="A0A9E6Y701"/>
<organism evidence="5 6">
    <name type="scientific">Capillimicrobium parvum</name>
    <dbReference type="NCBI Taxonomy" id="2884022"/>
    <lineage>
        <taxon>Bacteria</taxon>
        <taxon>Bacillati</taxon>
        <taxon>Actinomycetota</taxon>
        <taxon>Thermoleophilia</taxon>
        <taxon>Solirubrobacterales</taxon>
        <taxon>Capillimicrobiaceae</taxon>
        <taxon>Capillimicrobium</taxon>
    </lineage>
</organism>
<dbReference type="InterPro" id="IPR036388">
    <property type="entry name" value="WH-like_DNA-bd_sf"/>
</dbReference>
<dbReference type="PANTHER" id="PTHR43537:SF24">
    <property type="entry name" value="GLUCONATE OPERON TRANSCRIPTIONAL REPRESSOR"/>
    <property type="match status" value="1"/>
</dbReference>
<dbReference type="KEGG" id="sbae:DSM104329_05514"/>
<dbReference type="CDD" id="cd07377">
    <property type="entry name" value="WHTH_GntR"/>
    <property type="match status" value="1"/>
</dbReference>
<dbReference type="SUPFAM" id="SSF48008">
    <property type="entry name" value="GntR ligand-binding domain-like"/>
    <property type="match status" value="1"/>
</dbReference>
<dbReference type="Proteomes" id="UP001162834">
    <property type="component" value="Chromosome"/>
</dbReference>
<evidence type="ECO:0000259" key="4">
    <source>
        <dbReference type="PROSITE" id="PS50949"/>
    </source>
</evidence>
<gene>
    <name evidence="5" type="primary">lldR_4</name>
    <name evidence="5" type="ORF">DSM104329_05514</name>
</gene>
<sequence>MSTPTTSEALAAATTLVPLRIPAAHEVCADRLERAIHSGMFVTGERLPSERDLAAQLGVSRVTLREALARLEGSGHLVRTRGAQGGAVVAAPDEAMLRARLLARLDELADLSQFRAVIEGGAARLAAERAGPAEHAALRAALDALPEDDPRAFRRADTAFHLAVAHAAGNAVLLRAVADARERMFSLSDALPWHVVLETTRAGHLAVVEAIEARDGDGARAAMEAHVAIAQRELEQVLRGA</sequence>
<proteinExistence type="predicted"/>
<name>A0A9E6Y701_9ACTN</name>
<feature type="domain" description="HTH gntR-type" evidence="4">
    <location>
        <begin position="22"/>
        <end position="92"/>
    </location>
</feature>
<dbReference type="GO" id="GO:0003677">
    <property type="term" value="F:DNA binding"/>
    <property type="evidence" value="ECO:0007669"/>
    <property type="project" value="UniProtKB-KW"/>
</dbReference>
<evidence type="ECO:0000256" key="2">
    <source>
        <dbReference type="ARBA" id="ARBA00023125"/>
    </source>
</evidence>